<dbReference type="EMBL" id="JBBMFJ010000029">
    <property type="protein sequence ID" value="MEQ2564038.1"/>
    <property type="molecule type" value="Genomic_DNA"/>
</dbReference>
<feature type="non-terminal residue" evidence="2">
    <location>
        <position position="1"/>
    </location>
</feature>
<keyword evidence="3" id="KW-1185">Reference proteome</keyword>
<organism evidence="2 3">
    <name type="scientific">Ventrimonas faecis</name>
    <dbReference type="NCBI Taxonomy" id="3133170"/>
    <lineage>
        <taxon>Bacteria</taxon>
        <taxon>Bacillati</taxon>
        <taxon>Bacillota</taxon>
        <taxon>Clostridia</taxon>
        <taxon>Lachnospirales</taxon>
        <taxon>Lachnospiraceae</taxon>
        <taxon>Ventrimonas</taxon>
    </lineage>
</organism>
<accession>A0ABV1HPZ1</accession>
<feature type="region of interest" description="Disordered" evidence="1">
    <location>
        <begin position="38"/>
        <end position="62"/>
    </location>
</feature>
<reference evidence="2 3" key="1">
    <citation type="submission" date="2024-03" db="EMBL/GenBank/DDBJ databases">
        <title>Human intestinal bacterial collection.</title>
        <authorList>
            <person name="Pauvert C."/>
            <person name="Hitch T.C.A."/>
            <person name="Clavel T."/>
        </authorList>
    </citation>
    <scope>NUCLEOTIDE SEQUENCE [LARGE SCALE GENOMIC DNA]</scope>
    <source>
        <strain evidence="2 3">CLA-AP-H27</strain>
    </source>
</reference>
<dbReference type="RefSeq" id="WP_349230089.1">
    <property type="nucleotide sequence ID" value="NZ_JBBMFJ010000029.1"/>
</dbReference>
<protein>
    <submittedName>
        <fullName evidence="2">Uncharacterized protein</fullName>
    </submittedName>
</protein>
<proteinExistence type="predicted"/>
<gene>
    <name evidence="2" type="ORF">WMO41_12835</name>
</gene>
<evidence type="ECO:0000313" key="3">
    <source>
        <dbReference type="Proteomes" id="UP001437460"/>
    </source>
</evidence>
<dbReference type="Proteomes" id="UP001437460">
    <property type="component" value="Unassembled WGS sequence"/>
</dbReference>
<comment type="caution">
    <text evidence="2">The sequence shown here is derived from an EMBL/GenBank/DDBJ whole genome shotgun (WGS) entry which is preliminary data.</text>
</comment>
<evidence type="ECO:0000256" key="1">
    <source>
        <dbReference type="SAM" id="MobiDB-lite"/>
    </source>
</evidence>
<name>A0ABV1HPZ1_9FIRM</name>
<sequence>NGIFACKPMFSYGQRSECADLLNSYVCSKKLTKNENSAETADIQKPHAFRNNTIRNPLDGPE</sequence>
<evidence type="ECO:0000313" key="2">
    <source>
        <dbReference type="EMBL" id="MEQ2564038.1"/>
    </source>
</evidence>